<feature type="compositionally biased region" description="Polar residues" evidence="1">
    <location>
        <begin position="25"/>
        <end position="43"/>
    </location>
</feature>
<keyword evidence="3" id="KW-1185">Reference proteome</keyword>
<gene>
    <name evidence="2" type="ORF">GMARGA_LOCUS45174</name>
</gene>
<organism evidence="2 3">
    <name type="scientific">Gigaspora margarita</name>
    <dbReference type="NCBI Taxonomy" id="4874"/>
    <lineage>
        <taxon>Eukaryota</taxon>
        <taxon>Fungi</taxon>
        <taxon>Fungi incertae sedis</taxon>
        <taxon>Mucoromycota</taxon>
        <taxon>Glomeromycotina</taxon>
        <taxon>Glomeromycetes</taxon>
        <taxon>Diversisporales</taxon>
        <taxon>Gigasporaceae</taxon>
        <taxon>Gigaspora</taxon>
    </lineage>
</organism>
<evidence type="ECO:0000313" key="2">
    <source>
        <dbReference type="EMBL" id="CAG8856353.1"/>
    </source>
</evidence>
<comment type="caution">
    <text evidence="2">The sequence shown here is derived from an EMBL/GenBank/DDBJ whole genome shotgun (WGS) entry which is preliminary data.</text>
</comment>
<dbReference type="EMBL" id="CAJVQB010159062">
    <property type="protein sequence ID" value="CAG8856353.1"/>
    <property type="molecule type" value="Genomic_DNA"/>
</dbReference>
<name>A0ABN7XM03_GIGMA</name>
<evidence type="ECO:0000256" key="1">
    <source>
        <dbReference type="SAM" id="MobiDB-lite"/>
    </source>
</evidence>
<reference evidence="2 3" key="1">
    <citation type="submission" date="2021-06" db="EMBL/GenBank/DDBJ databases">
        <authorList>
            <person name="Kallberg Y."/>
            <person name="Tangrot J."/>
            <person name="Rosling A."/>
        </authorList>
    </citation>
    <scope>NUCLEOTIDE SEQUENCE [LARGE SCALE GENOMIC DNA]</scope>
    <source>
        <strain evidence="2 3">120-4 pot B 10/14</strain>
    </source>
</reference>
<feature type="non-terminal residue" evidence="2">
    <location>
        <position position="43"/>
    </location>
</feature>
<evidence type="ECO:0000313" key="3">
    <source>
        <dbReference type="Proteomes" id="UP000789901"/>
    </source>
</evidence>
<feature type="region of interest" description="Disordered" evidence="1">
    <location>
        <begin position="1"/>
        <end position="43"/>
    </location>
</feature>
<protein>
    <submittedName>
        <fullName evidence="2">23082_t:CDS:1</fullName>
    </submittedName>
</protein>
<proteinExistence type="predicted"/>
<sequence length="43" mass="4926">MLDEKNNRIQENYLQEDRNPPILTNMPQATVTGVNQNSKAPNE</sequence>
<accession>A0ABN7XM03</accession>
<dbReference type="Proteomes" id="UP000789901">
    <property type="component" value="Unassembled WGS sequence"/>
</dbReference>